<evidence type="ECO:0000256" key="6">
    <source>
        <dbReference type="ARBA" id="ARBA00022777"/>
    </source>
</evidence>
<reference evidence="9" key="1">
    <citation type="submission" date="2018-05" db="EMBL/GenBank/DDBJ databases">
        <authorList>
            <person name="Lanie J.A."/>
            <person name="Ng W.-L."/>
            <person name="Kazmierczak K.M."/>
            <person name="Andrzejewski T.M."/>
            <person name="Davidsen T.M."/>
            <person name="Wayne K.J."/>
            <person name="Tettelin H."/>
            <person name="Glass J.I."/>
            <person name="Rusch D."/>
            <person name="Podicherti R."/>
            <person name="Tsui H.-C.T."/>
            <person name="Winkler M.E."/>
        </authorList>
    </citation>
    <scope>NUCLEOTIDE SEQUENCE</scope>
</reference>
<dbReference type="GO" id="GO:0005829">
    <property type="term" value="C:cytosol"/>
    <property type="evidence" value="ECO:0007669"/>
    <property type="project" value="TreeGrafter"/>
</dbReference>
<evidence type="ECO:0000256" key="4">
    <source>
        <dbReference type="ARBA" id="ARBA00022679"/>
    </source>
</evidence>
<dbReference type="Pfam" id="PF00696">
    <property type="entry name" value="AA_kinase"/>
    <property type="match status" value="1"/>
</dbReference>
<evidence type="ECO:0000256" key="7">
    <source>
        <dbReference type="ARBA" id="ARBA00022840"/>
    </source>
</evidence>
<dbReference type="PRINTS" id="PR00474">
    <property type="entry name" value="GLU5KINASE"/>
</dbReference>
<dbReference type="PIRSF" id="PIRSF000729">
    <property type="entry name" value="GK"/>
    <property type="match status" value="1"/>
</dbReference>
<accession>A0A382KPV5</accession>
<dbReference type="PANTHER" id="PTHR43654">
    <property type="entry name" value="GLUTAMATE 5-KINASE"/>
    <property type="match status" value="1"/>
</dbReference>
<keyword evidence="3" id="KW-0641">Proline biosynthesis</keyword>
<dbReference type="InterPro" id="IPR005715">
    <property type="entry name" value="Glu_5kinase/COase_Synthase"/>
</dbReference>
<dbReference type="InterPro" id="IPR001057">
    <property type="entry name" value="Glu/AcGlu_kinase"/>
</dbReference>
<keyword evidence="5" id="KW-0547">Nucleotide-binding</keyword>
<dbReference type="PANTHER" id="PTHR43654:SF1">
    <property type="entry name" value="ISOPENTENYL PHOSPHATE KINASE"/>
    <property type="match status" value="1"/>
</dbReference>
<evidence type="ECO:0000256" key="5">
    <source>
        <dbReference type="ARBA" id="ARBA00022741"/>
    </source>
</evidence>
<name>A0A382KPV5_9ZZZZ</name>
<keyword evidence="7" id="KW-0067">ATP-binding</keyword>
<dbReference type="AlphaFoldDB" id="A0A382KPV5"/>
<dbReference type="HAMAP" id="MF_00456">
    <property type="entry name" value="ProB"/>
    <property type="match status" value="1"/>
</dbReference>
<dbReference type="InterPro" id="IPR011529">
    <property type="entry name" value="Glu_5kinase"/>
</dbReference>
<gene>
    <name evidence="9" type="ORF">METZ01_LOCUS278126</name>
</gene>
<sequence length="284" mass="30161">VRTKLVKTAKLVVVKLGTGILTDRRNRLASKRIKQIVGQVERVRKSGHEIVLVSSGAVAAGMEVLGYQKRPARLEELQACAAVGQSRLMAVYQELFAAHGTQTAQVLLTHADLQDHDRHLNARNTLVALLGAGVVPVVNENDAVSFTELTVGDNDKLSALVAALLPADLLILLTTVDGLVRNYGKPNAKVISSVKKIDGPIRELAGGTQSKTSVGGMLSKLKAGEIVMRVGIPMIIGNGTLRGVLNKIMAGGPGGTLFHPGEGKLRGRKSWIAFARRAQGKIIV</sequence>
<proteinExistence type="inferred from homology"/>
<evidence type="ECO:0000256" key="3">
    <source>
        <dbReference type="ARBA" id="ARBA00022650"/>
    </source>
</evidence>
<keyword evidence="6" id="KW-0418">Kinase</keyword>
<dbReference type="InterPro" id="IPR001048">
    <property type="entry name" value="Asp/Glu/Uridylate_kinase"/>
</dbReference>
<feature type="non-terminal residue" evidence="9">
    <location>
        <position position="284"/>
    </location>
</feature>
<feature type="non-terminal residue" evidence="9">
    <location>
        <position position="1"/>
    </location>
</feature>
<dbReference type="SUPFAM" id="SSF53633">
    <property type="entry name" value="Carbamate kinase-like"/>
    <property type="match status" value="1"/>
</dbReference>
<dbReference type="PROSITE" id="PS00902">
    <property type="entry name" value="GLUTAMATE_5_KINASE"/>
    <property type="match status" value="1"/>
</dbReference>
<dbReference type="FunFam" id="3.40.1160.10:FF:000018">
    <property type="entry name" value="Glutamate 5-kinase"/>
    <property type="match status" value="1"/>
</dbReference>
<organism evidence="9">
    <name type="scientific">marine metagenome</name>
    <dbReference type="NCBI Taxonomy" id="408172"/>
    <lineage>
        <taxon>unclassified sequences</taxon>
        <taxon>metagenomes</taxon>
        <taxon>ecological metagenomes</taxon>
    </lineage>
</organism>
<evidence type="ECO:0000313" key="9">
    <source>
        <dbReference type="EMBL" id="SVC25272.1"/>
    </source>
</evidence>
<keyword evidence="1" id="KW-0963">Cytoplasm</keyword>
<keyword evidence="4" id="KW-0808">Transferase</keyword>
<dbReference type="NCBIfam" id="TIGR01027">
    <property type="entry name" value="proB"/>
    <property type="match status" value="1"/>
</dbReference>
<dbReference type="GO" id="GO:0005524">
    <property type="term" value="F:ATP binding"/>
    <property type="evidence" value="ECO:0007669"/>
    <property type="project" value="UniProtKB-KW"/>
</dbReference>
<evidence type="ECO:0000259" key="8">
    <source>
        <dbReference type="Pfam" id="PF00696"/>
    </source>
</evidence>
<dbReference type="InterPro" id="IPR019797">
    <property type="entry name" value="Glutamate_5-kinase_CS"/>
</dbReference>
<keyword evidence="2" id="KW-0028">Amino-acid biosynthesis</keyword>
<dbReference type="Gene3D" id="3.40.1160.10">
    <property type="entry name" value="Acetylglutamate kinase-like"/>
    <property type="match status" value="1"/>
</dbReference>
<evidence type="ECO:0000256" key="2">
    <source>
        <dbReference type="ARBA" id="ARBA00022605"/>
    </source>
</evidence>
<dbReference type="EMBL" id="UINC01081430">
    <property type="protein sequence ID" value="SVC25272.1"/>
    <property type="molecule type" value="Genomic_DNA"/>
</dbReference>
<dbReference type="InterPro" id="IPR036393">
    <property type="entry name" value="AceGlu_kinase-like_sf"/>
</dbReference>
<dbReference type="GO" id="GO:0004349">
    <property type="term" value="F:glutamate 5-kinase activity"/>
    <property type="evidence" value="ECO:0007669"/>
    <property type="project" value="InterPro"/>
</dbReference>
<feature type="domain" description="Aspartate/glutamate/uridylate kinase" evidence="8">
    <location>
        <begin position="10"/>
        <end position="238"/>
    </location>
</feature>
<dbReference type="InterPro" id="IPR041739">
    <property type="entry name" value="G5K_ProB"/>
</dbReference>
<protein>
    <recommendedName>
        <fullName evidence="8">Aspartate/glutamate/uridylate kinase domain-containing protein</fullName>
    </recommendedName>
</protein>
<dbReference type="GO" id="GO:0008652">
    <property type="term" value="P:amino acid biosynthetic process"/>
    <property type="evidence" value="ECO:0007669"/>
    <property type="project" value="UniProtKB-KW"/>
</dbReference>
<dbReference type="CDD" id="cd04242">
    <property type="entry name" value="AAK_G5K_ProB"/>
    <property type="match status" value="1"/>
</dbReference>
<evidence type="ECO:0000256" key="1">
    <source>
        <dbReference type="ARBA" id="ARBA00022490"/>
    </source>
</evidence>